<feature type="transmembrane region" description="Helical" evidence="5">
    <location>
        <begin position="119"/>
        <end position="143"/>
    </location>
</feature>
<evidence type="ECO:0000313" key="8">
    <source>
        <dbReference type="Proteomes" id="UP000029264"/>
    </source>
</evidence>
<keyword evidence="2 5" id="KW-0812">Transmembrane</keyword>
<dbReference type="PANTHER" id="PTHR37422:SF13">
    <property type="entry name" value="LIPOPOLYSACCHARIDE BIOSYNTHESIS PROTEIN PA4999-RELATED"/>
    <property type="match status" value="1"/>
</dbReference>
<dbReference type="InterPro" id="IPR051533">
    <property type="entry name" value="WaaL-like"/>
</dbReference>
<feature type="transmembrane region" description="Helical" evidence="5">
    <location>
        <begin position="198"/>
        <end position="214"/>
    </location>
</feature>
<reference evidence="7 8" key="1">
    <citation type="submission" date="2014-06" db="EMBL/GenBank/DDBJ databases">
        <title>Shewanella sp. YQH10.</title>
        <authorList>
            <person name="Liu Y."/>
            <person name="Zeng R."/>
        </authorList>
    </citation>
    <scope>NUCLEOTIDE SEQUENCE [LARGE SCALE GENOMIC DNA]</scope>
    <source>
        <strain evidence="7 8">YQH10</strain>
    </source>
</reference>
<feature type="transmembrane region" description="Helical" evidence="5">
    <location>
        <begin position="30"/>
        <end position="53"/>
    </location>
</feature>
<evidence type="ECO:0000256" key="4">
    <source>
        <dbReference type="ARBA" id="ARBA00023136"/>
    </source>
</evidence>
<evidence type="ECO:0000256" key="2">
    <source>
        <dbReference type="ARBA" id="ARBA00022692"/>
    </source>
</evidence>
<evidence type="ECO:0000256" key="1">
    <source>
        <dbReference type="ARBA" id="ARBA00004141"/>
    </source>
</evidence>
<keyword evidence="8" id="KW-1185">Reference proteome</keyword>
<sequence>MKDDIAKLCILLNVYSSLIYTFPLNNLLSFFPSVSFSFIANIALLAFIICGGLTSKRISIVEWIVLISILSTMLITVLINIKEINIPVEINVFRGVLVIFFCFVLVSKYNLFSFLKRHFVLVSLFGGILVVLQIISIITYHSLFFGIEYGTYLSAAKGYSFSFRVSPLNGDPNYFAYTLLPGLLITLNRIFSSSVNKIDLFVFSFILFALIATISRGALLAFFFSAIYSLCYLVFFNKKHRTRSFIMIIVIAIFAVISFSFIQSEREGNANSSTNERLQIIDTQLAKVNDSPIFGDSFSGSKVSVNGRILGAHNLYLEIFRSYGVVFFAGFIFLIFHLFISSCGLNRTILIGYLIANLFLGLLIYQPFWMFTVLCLCLKYEKNNT</sequence>
<evidence type="ECO:0000313" key="7">
    <source>
        <dbReference type="EMBL" id="KFZ36866.1"/>
    </source>
</evidence>
<feature type="transmembrane region" description="Helical" evidence="5">
    <location>
        <begin position="174"/>
        <end position="191"/>
    </location>
</feature>
<feature type="transmembrane region" description="Helical" evidence="5">
    <location>
        <begin position="60"/>
        <end position="81"/>
    </location>
</feature>
<feature type="domain" description="O-antigen ligase-related" evidence="6">
    <location>
        <begin position="202"/>
        <end position="332"/>
    </location>
</feature>
<comment type="subcellular location">
    <subcellularLocation>
        <location evidence="1">Membrane</location>
        <topology evidence="1">Multi-pass membrane protein</topology>
    </subcellularLocation>
</comment>
<dbReference type="Pfam" id="PF04932">
    <property type="entry name" value="Wzy_C"/>
    <property type="match status" value="1"/>
</dbReference>
<evidence type="ECO:0000256" key="5">
    <source>
        <dbReference type="SAM" id="Phobius"/>
    </source>
</evidence>
<evidence type="ECO:0000259" key="6">
    <source>
        <dbReference type="Pfam" id="PF04932"/>
    </source>
</evidence>
<feature type="transmembrane region" description="Helical" evidence="5">
    <location>
        <begin position="5"/>
        <end position="24"/>
    </location>
</feature>
<feature type="transmembrane region" description="Helical" evidence="5">
    <location>
        <begin position="320"/>
        <end position="339"/>
    </location>
</feature>
<gene>
    <name evidence="7" type="ORF">HR45_13775</name>
</gene>
<dbReference type="STRING" id="1515746.HR45_13775"/>
<keyword evidence="3 5" id="KW-1133">Transmembrane helix</keyword>
<accession>A0A094JWT2</accession>
<dbReference type="EMBL" id="JPEO01000011">
    <property type="protein sequence ID" value="KFZ36866.1"/>
    <property type="molecule type" value="Genomic_DNA"/>
</dbReference>
<feature type="transmembrane region" description="Helical" evidence="5">
    <location>
        <begin position="220"/>
        <end position="237"/>
    </location>
</feature>
<evidence type="ECO:0000256" key="3">
    <source>
        <dbReference type="ARBA" id="ARBA00022989"/>
    </source>
</evidence>
<feature type="transmembrane region" description="Helical" evidence="5">
    <location>
        <begin position="351"/>
        <end position="371"/>
    </location>
</feature>
<dbReference type="AlphaFoldDB" id="A0A094JWT2"/>
<keyword evidence="4 5" id="KW-0472">Membrane</keyword>
<organism evidence="7 8">
    <name type="scientific">Shewanella mangrovi</name>
    <dbReference type="NCBI Taxonomy" id="1515746"/>
    <lineage>
        <taxon>Bacteria</taxon>
        <taxon>Pseudomonadati</taxon>
        <taxon>Pseudomonadota</taxon>
        <taxon>Gammaproteobacteria</taxon>
        <taxon>Alteromonadales</taxon>
        <taxon>Shewanellaceae</taxon>
        <taxon>Shewanella</taxon>
    </lineage>
</organism>
<dbReference type="PANTHER" id="PTHR37422">
    <property type="entry name" value="TEICHURONIC ACID BIOSYNTHESIS PROTEIN TUAE"/>
    <property type="match status" value="1"/>
</dbReference>
<dbReference type="RefSeq" id="WP_037443810.1">
    <property type="nucleotide sequence ID" value="NZ_JPEO01000011.1"/>
</dbReference>
<dbReference type="GO" id="GO:0016020">
    <property type="term" value="C:membrane"/>
    <property type="evidence" value="ECO:0007669"/>
    <property type="project" value="UniProtKB-SubCell"/>
</dbReference>
<dbReference type="Proteomes" id="UP000029264">
    <property type="component" value="Unassembled WGS sequence"/>
</dbReference>
<dbReference type="InterPro" id="IPR007016">
    <property type="entry name" value="O-antigen_ligase-rel_domated"/>
</dbReference>
<protein>
    <recommendedName>
        <fullName evidence="6">O-antigen ligase-related domain-containing protein</fullName>
    </recommendedName>
</protein>
<feature type="transmembrane region" description="Helical" evidence="5">
    <location>
        <begin position="93"/>
        <end position="112"/>
    </location>
</feature>
<feature type="transmembrane region" description="Helical" evidence="5">
    <location>
        <begin position="244"/>
        <end position="262"/>
    </location>
</feature>
<proteinExistence type="predicted"/>
<name>A0A094JWT2_9GAMM</name>
<comment type="caution">
    <text evidence="7">The sequence shown here is derived from an EMBL/GenBank/DDBJ whole genome shotgun (WGS) entry which is preliminary data.</text>
</comment>